<dbReference type="EnsemblMetazoa" id="Aqu2.1.26859_001">
    <property type="protein sequence ID" value="Aqu2.1.26859_001"/>
    <property type="gene ID" value="Aqu2.1.26859"/>
</dbReference>
<feature type="chain" id="PRO_5010853842" description="SRCR domain-containing protein" evidence="3">
    <location>
        <begin position="25"/>
        <end position="557"/>
    </location>
</feature>
<reference evidence="4" key="1">
    <citation type="submission" date="2017-05" db="UniProtKB">
        <authorList>
            <consortium name="EnsemblMetazoa"/>
        </authorList>
    </citation>
    <scope>IDENTIFICATION</scope>
</reference>
<keyword evidence="2" id="KW-0472">Membrane</keyword>
<dbReference type="AlphaFoldDB" id="A0A1X7UFW5"/>
<protein>
    <recommendedName>
        <fullName evidence="5">SRCR domain-containing protein</fullName>
    </recommendedName>
</protein>
<sequence>MEFLKLVLVVAAVAISTFPRFSHSMTLLYPVSFSNDSFIAGVGLFKDGDYGIVCDEGDTDITDFLCNNLGGFDNDSYIDPSMLNVSFVNFSCPSGFSSCGEAASIVPNCSTPLLIVCSFSDCFPGQLVQLTNSVNVSTGSGVALVGYPEVCVNGNFAPICNGTELGAIELILICAYQPINSSTGLIGNPHNVGLSPFMPSAPLSVTGYDCDIMANCAVTTGMNCGTNGYAIVTCEEGIPSSSACDPNAYVNGSILFNNETNVSADGSVVTTGIYQSCTGGSYVRYCTYPSQWGYPSLVDIANGICISLGYSFGVIVPFENRFYQDLPPGISAIDINCTSVEGSECNYTLCDDINRQMVLRCTRSRGCLVTGGYLYNNITRISNGREYTSGVFVNCESGYYQAICQTNGTDLSGAVVSYNSTAQGALPLNSAYFTDLDCPSNATSLSDCSATHLNSTECDNILVLQCYRDIATSSSIVTSSLTSTTSSSSPTTSTPTTPTSGGDSDTNIGAIVGGSVAGVVAVAIVIAIVVVAITVTMYMKKHKSPVVPISEKKSHPI</sequence>
<proteinExistence type="predicted"/>
<keyword evidence="2" id="KW-1133">Transmembrane helix</keyword>
<accession>A0A1X7UFW5</accession>
<dbReference type="InParanoid" id="A0A1X7UFW5"/>
<evidence type="ECO:0000256" key="2">
    <source>
        <dbReference type="SAM" id="Phobius"/>
    </source>
</evidence>
<evidence type="ECO:0000256" key="3">
    <source>
        <dbReference type="SAM" id="SignalP"/>
    </source>
</evidence>
<keyword evidence="2" id="KW-0812">Transmembrane</keyword>
<feature type="region of interest" description="Disordered" evidence="1">
    <location>
        <begin position="480"/>
        <end position="505"/>
    </location>
</feature>
<organism evidence="4">
    <name type="scientific">Amphimedon queenslandica</name>
    <name type="common">Sponge</name>
    <dbReference type="NCBI Taxonomy" id="400682"/>
    <lineage>
        <taxon>Eukaryota</taxon>
        <taxon>Metazoa</taxon>
        <taxon>Porifera</taxon>
        <taxon>Demospongiae</taxon>
        <taxon>Heteroscleromorpha</taxon>
        <taxon>Haplosclerida</taxon>
        <taxon>Niphatidae</taxon>
        <taxon>Amphimedon</taxon>
    </lineage>
</organism>
<evidence type="ECO:0000256" key="1">
    <source>
        <dbReference type="SAM" id="MobiDB-lite"/>
    </source>
</evidence>
<keyword evidence="3" id="KW-0732">Signal</keyword>
<feature type="transmembrane region" description="Helical" evidence="2">
    <location>
        <begin position="508"/>
        <end position="535"/>
    </location>
</feature>
<feature type="signal peptide" evidence="3">
    <location>
        <begin position="1"/>
        <end position="24"/>
    </location>
</feature>
<evidence type="ECO:0008006" key="5">
    <source>
        <dbReference type="Google" id="ProtNLM"/>
    </source>
</evidence>
<evidence type="ECO:0000313" key="4">
    <source>
        <dbReference type="EnsemblMetazoa" id="Aqu2.1.26859_001"/>
    </source>
</evidence>
<name>A0A1X7UFW5_AMPQE</name>
<feature type="compositionally biased region" description="Low complexity" evidence="1">
    <location>
        <begin position="480"/>
        <end position="500"/>
    </location>
</feature>